<dbReference type="Pfam" id="PF00120">
    <property type="entry name" value="Gln-synt_C"/>
    <property type="match status" value="1"/>
</dbReference>
<dbReference type="PANTHER" id="PTHR43785:SF11">
    <property type="entry name" value="GAMMA-GLUTAMYLPOLYAMINE SYNTHETASE GLNA2"/>
    <property type="match status" value="1"/>
</dbReference>
<dbReference type="PROSITE" id="PS00181">
    <property type="entry name" value="GLNA_ATP"/>
    <property type="match status" value="1"/>
</dbReference>
<dbReference type="FunFam" id="3.10.20.70:FF:000002">
    <property type="entry name" value="Glutamine synthetase I"/>
    <property type="match status" value="1"/>
</dbReference>
<evidence type="ECO:0000256" key="9">
    <source>
        <dbReference type="RuleBase" id="RU000384"/>
    </source>
</evidence>
<dbReference type="SUPFAM" id="SSF54368">
    <property type="entry name" value="Glutamine synthetase, N-terminal domain"/>
    <property type="match status" value="1"/>
</dbReference>
<evidence type="ECO:0000259" key="10">
    <source>
        <dbReference type="PROSITE" id="PS51986"/>
    </source>
</evidence>
<feature type="domain" description="GS beta-grasp" evidence="10">
    <location>
        <begin position="15"/>
        <end position="100"/>
    </location>
</feature>
<dbReference type="FunFam" id="3.30.590.10:FF:000003">
    <property type="entry name" value="Glutamine synthetase 2"/>
    <property type="match status" value="1"/>
</dbReference>
<dbReference type="InterPro" id="IPR014746">
    <property type="entry name" value="Gln_synth/guanido_kin_cat_dom"/>
</dbReference>
<evidence type="ECO:0000256" key="7">
    <source>
        <dbReference type="ARBA" id="ARBA00022842"/>
    </source>
</evidence>
<name>A0A939TUW9_9MICO</name>
<dbReference type="Proteomes" id="UP000680132">
    <property type="component" value="Unassembled WGS sequence"/>
</dbReference>
<keyword evidence="14" id="KW-1185">Reference proteome</keyword>
<protein>
    <submittedName>
        <fullName evidence="13">Glutamine synthetase</fullName>
    </submittedName>
</protein>
<evidence type="ECO:0000259" key="11">
    <source>
        <dbReference type="PROSITE" id="PS51987"/>
    </source>
</evidence>
<evidence type="ECO:0000256" key="1">
    <source>
        <dbReference type="ARBA" id="ARBA00001946"/>
    </source>
</evidence>
<dbReference type="InterPro" id="IPR036651">
    <property type="entry name" value="Gln_synt_N_sf"/>
</dbReference>
<dbReference type="GO" id="GO:0006542">
    <property type="term" value="P:glutamine biosynthetic process"/>
    <property type="evidence" value="ECO:0007669"/>
    <property type="project" value="InterPro"/>
</dbReference>
<evidence type="ECO:0000256" key="5">
    <source>
        <dbReference type="ARBA" id="ARBA00022741"/>
    </source>
</evidence>
<dbReference type="AlphaFoldDB" id="A0A939TUW9"/>
<accession>A0A939TUW9</accession>
<dbReference type="GO" id="GO:0005524">
    <property type="term" value="F:ATP binding"/>
    <property type="evidence" value="ECO:0007669"/>
    <property type="project" value="UniProtKB-KW"/>
</dbReference>
<keyword evidence="5" id="KW-0547">Nucleotide-binding</keyword>
<evidence type="ECO:0000256" key="2">
    <source>
        <dbReference type="ARBA" id="ARBA00009897"/>
    </source>
</evidence>
<dbReference type="PANTHER" id="PTHR43785">
    <property type="entry name" value="GAMMA-GLUTAMYLPUTRESCINE SYNTHETASE"/>
    <property type="match status" value="1"/>
</dbReference>
<evidence type="ECO:0000256" key="4">
    <source>
        <dbReference type="ARBA" id="ARBA00022723"/>
    </source>
</evidence>
<feature type="domain" description="GS catalytic" evidence="11">
    <location>
        <begin position="107"/>
        <end position="446"/>
    </location>
</feature>
<dbReference type="EMBL" id="JAGFOA010000005">
    <property type="protein sequence ID" value="MBO3664484.1"/>
    <property type="molecule type" value="Genomic_DNA"/>
</dbReference>
<dbReference type="InterPro" id="IPR008147">
    <property type="entry name" value="Gln_synt_N"/>
</dbReference>
<proteinExistence type="inferred from homology"/>
<sequence>MDKQRDFVLRTIEERGVKFVRLWFTDVVGTLKSVAIAPAEVEGAFSEGIGFDGSAIEGLTRTNESDLLAQPDPTTFQILPWRGEIDPTARMFCDLSTPDGEPAVADPRNVLKRTLAKAADAGFTFYTHPEIEFYLFKSGKPGHDGRLEPVDHAGYFDNVPGGTAHDFRRRSVRMLEDLGISVEYSHHEGGPGQNEIDLRYADALTMADNIMTFRTVIKEVAIEEGVHASFMPKPLAGEPGSGMHTHMSLFEGDTNAFFEEGAPHQLSKTGRQFIAGLLHHAQEIALVTNQFVNSYKRLWGGDEAPSFITWGHNNRSALVRVPRYKPGKSQSARIEHRGIDSAANPYLAYALMLAAGLKGIEEGYELPPEAEDNVWALSDTERRALGYKRLPSSLHDAIRYMEDSELVAEALGEQVFSYVLSNKRREYDQYRAQVTQFELKHSLDII</sequence>
<keyword evidence="6" id="KW-0067">ATP-binding</keyword>
<dbReference type="InterPro" id="IPR008146">
    <property type="entry name" value="Gln_synth_cat_dom"/>
</dbReference>
<comment type="caution">
    <text evidence="13">The sequence shown here is derived from an EMBL/GenBank/DDBJ whole genome shotgun (WGS) entry which is preliminary data.</text>
</comment>
<keyword evidence="7" id="KW-0460">Magnesium</keyword>
<reference evidence="13" key="1">
    <citation type="submission" date="2021-03" db="EMBL/GenBank/DDBJ databases">
        <title>Microbacterium sp. nov., a novel actinobacterium isolated from cow dung.</title>
        <authorList>
            <person name="Zhang L."/>
        </authorList>
    </citation>
    <scope>NUCLEOTIDE SEQUENCE</scope>
    <source>
        <strain evidence="13">NEAU-LLB</strain>
    </source>
</reference>
<dbReference type="Pfam" id="PF03951">
    <property type="entry name" value="Gln-synt_N"/>
    <property type="match status" value="1"/>
</dbReference>
<evidence type="ECO:0000256" key="3">
    <source>
        <dbReference type="ARBA" id="ARBA00022598"/>
    </source>
</evidence>
<keyword evidence="4" id="KW-0479">Metal-binding</keyword>
<dbReference type="PROSITE" id="PS51986">
    <property type="entry name" value="GS_BETA_GRASP"/>
    <property type="match status" value="1"/>
</dbReference>
<dbReference type="PROSITE" id="PS51987">
    <property type="entry name" value="GS_CATALYTIC"/>
    <property type="match status" value="1"/>
</dbReference>
<gene>
    <name evidence="12" type="ORF">J5V96_03095</name>
    <name evidence="13" type="ORF">J5V96_13340</name>
</gene>
<evidence type="ECO:0000313" key="12">
    <source>
        <dbReference type="EMBL" id="MBO3662492.1"/>
    </source>
</evidence>
<dbReference type="Gene3D" id="3.10.20.70">
    <property type="entry name" value="Glutamine synthetase, N-terminal domain"/>
    <property type="match status" value="1"/>
</dbReference>
<comment type="similarity">
    <text evidence="2 8 9">Belongs to the glutamine synthetase family.</text>
</comment>
<dbReference type="Gene3D" id="3.30.590.10">
    <property type="entry name" value="Glutamine synthetase/guanido kinase, catalytic domain"/>
    <property type="match status" value="1"/>
</dbReference>
<dbReference type="GO" id="GO:0004356">
    <property type="term" value="F:glutamine synthetase activity"/>
    <property type="evidence" value="ECO:0007669"/>
    <property type="project" value="InterPro"/>
</dbReference>
<dbReference type="SUPFAM" id="SSF55931">
    <property type="entry name" value="Glutamine synthetase/guanido kinase"/>
    <property type="match status" value="1"/>
</dbReference>
<keyword evidence="3" id="KW-0436">Ligase</keyword>
<organism evidence="13 14">
    <name type="scientific">Microbacterium stercoris</name>
    <dbReference type="NCBI Taxonomy" id="2820289"/>
    <lineage>
        <taxon>Bacteria</taxon>
        <taxon>Bacillati</taxon>
        <taxon>Actinomycetota</taxon>
        <taxon>Actinomycetes</taxon>
        <taxon>Micrococcales</taxon>
        <taxon>Microbacteriaceae</taxon>
        <taxon>Microbacterium</taxon>
    </lineage>
</organism>
<comment type="cofactor">
    <cofactor evidence="1">
        <name>Mg(2+)</name>
        <dbReference type="ChEBI" id="CHEBI:18420"/>
    </cofactor>
</comment>
<evidence type="ECO:0000256" key="8">
    <source>
        <dbReference type="PROSITE-ProRule" id="PRU01330"/>
    </source>
</evidence>
<evidence type="ECO:0000313" key="13">
    <source>
        <dbReference type="EMBL" id="MBO3664484.1"/>
    </source>
</evidence>
<dbReference type="EMBL" id="JAGFOA010000001">
    <property type="protein sequence ID" value="MBO3662492.1"/>
    <property type="molecule type" value="Genomic_DNA"/>
</dbReference>
<dbReference type="GO" id="GO:0046872">
    <property type="term" value="F:metal ion binding"/>
    <property type="evidence" value="ECO:0007669"/>
    <property type="project" value="UniProtKB-KW"/>
</dbReference>
<evidence type="ECO:0000256" key="6">
    <source>
        <dbReference type="ARBA" id="ARBA00022840"/>
    </source>
</evidence>
<evidence type="ECO:0000313" key="14">
    <source>
        <dbReference type="Proteomes" id="UP000680132"/>
    </source>
</evidence>
<dbReference type="SMART" id="SM01230">
    <property type="entry name" value="Gln-synt_C"/>
    <property type="match status" value="1"/>
</dbReference>
<dbReference type="InterPro" id="IPR027303">
    <property type="entry name" value="Gln_synth_gly_rich_site"/>
</dbReference>
<dbReference type="RefSeq" id="WP_208500160.1">
    <property type="nucleotide sequence ID" value="NZ_JAGFOA010000001.1"/>
</dbReference>